<protein>
    <submittedName>
        <fullName evidence="2">Uncharacterized protein</fullName>
    </submittedName>
</protein>
<accession>A0ABQ9HF43</accession>
<reference evidence="2 3" key="1">
    <citation type="submission" date="2023-02" db="EMBL/GenBank/DDBJ databases">
        <title>LHISI_Scaffold_Assembly.</title>
        <authorList>
            <person name="Stuart O.P."/>
            <person name="Cleave R."/>
            <person name="Magrath M.J.L."/>
            <person name="Mikheyev A.S."/>
        </authorList>
    </citation>
    <scope>NUCLEOTIDE SEQUENCE [LARGE SCALE GENOMIC DNA]</scope>
    <source>
        <strain evidence="2">Daus_M_001</strain>
        <tissue evidence="2">Leg muscle</tissue>
    </source>
</reference>
<evidence type="ECO:0000313" key="3">
    <source>
        <dbReference type="Proteomes" id="UP001159363"/>
    </source>
</evidence>
<name>A0ABQ9HF43_9NEOP</name>
<feature type="non-terminal residue" evidence="2">
    <location>
        <position position="734"/>
    </location>
</feature>
<keyword evidence="3" id="KW-1185">Reference proteome</keyword>
<evidence type="ECO:0000313" key="2">
    <source>
        <dbReference type="EMBL" id="KAJ8882944.1"/>
    </source>
</evidence>
<sequence>MEYVRVADLSTSIANYFSYSYATPLPDASCINTINYPMKGRVGVATQWACKVSCQKPNAAARRSGERLGSSSMFHGRIQRMVGVRFTTDGTTADILEARMYKYLADATVPSVIPNARINRIFDSSRRQTLGGGFFRAHDGFTVLFRAVNNGKKVGRRLLKPTSCKMSYTVLSARRAIDNEPEIPVLCEAEQYPSGKWGYQAAPGRGAHVVAEFPGHIAAPSGFLQPIILITKELSVLVMLLERGESLAAFNFGVLRADKGDERWVWSSAGILGRKTRLTASSGTIPTCENPAAAPPGIEPGSHGWEASSLTTTTPRIRSCLARHGHANRTIVETRLGNMAAIPSSQCPHIGASVSPGMDLTTHDDWLVPSAVWVSRDWWLLGTRPFLRQYWDTAESELTLTQSVLGQAAEGSSLAVSRFGTASCRWRESGCEGCRGPVRLALTEETSQHLLAFIWRRLGSGLHRKLSLVTDVSKMDWCGQLIEILCALDEITSPLERSTKHSPRQAPMSIIGASMEWRRNEGAGKMGDRRENQPTSGIKQHDSHMQKCGSVPAEIAPWFALIPPARPWLRPRVSEDLGMDFVSDRLLRAVKDSLLAVLLPGRCQPNVFENKGKFRLCIVQVFCVLVHTETVRRRWYILPFSPPPRAAWFSRFHSSRHRNRLRVAGRKGGGTCWAGGLLSGLVPRTIPRFDARLQPCETRQSLELRAGIASQLAPTATTHRITYEWIHRRYRLFT</sequence>
<comment type="caution">
    <text evidence="2">The sequence shown here is derived from an EMBL/GenBank/DDBJ whole genome shotgun (WGS) entry which is preliminary data.</text>
</comment>
<feature type="region of interest" description="Disordered" evidence="1">
    <location>
        <begin position="524"/>
        <end position="543"/>
    </location>
</feature>
<dbReference type="EMBL" id="JARBHB010000005">
    <property type="protein sequence ID" value="KAJ8882944.1"/>
    <property type="molecule type" value="Genomic_DNA"/>
</dbReference>
<gene>
    <name evidence="2" type="ORF">PR048_014783</name>
</gene>
<evidence type="ECO:0000256" key="1">
    <source>
        <dbReference type="SAM" id="MobiDB-lite"/>
    </source>
</evidence>
<organism evidence="2 3">
    <name type="scientific">Dryococelus australis</name>
    <dbReference type="NCBI Taxonomy" id="614101"/>
    <lineage>
        <taxon>Eukaryota</taxon>
        <taxon>Metazoa</taxon>
        <taxon>Ecdysozoa</taxon>
        <taxon>Arthropoda</taxon>
        <taxon>Hexapoda</taxon>
        <taxon>Insecta</taxon>
        <taxon>Pterygota</taxon>
        <taxon>Neoptera</taxon>
        <taxon>Polyneoptera</taxon>
        <taxon>Phasmatodea</taxon>
        <taxon>Verophasmatodea</taxon>
        <taxon>Anareolatae</taxon>
        <taxon>Phasmatidae</taxon>
        <taxon>Eurycanthinae</taxon>
        <taxon>Dryococelus</taxon>
    </lineage>
</organism>
<proteinExistence type="predicted"/>
<dbReference type="Proteomes" id="UP001159363">
    <property type="component" value="Chromosome 4"/>
</dbReference>